<protein>
    <submittedName>
        <fullName evidence="7">50S ribosomal protein L16 arginine hydroxylase</fullName>
    </submittedName>
</protein>
<dbReference type="EMBL" id="LYBM01000009">
    <property type="protein sequence ID" value="ODA34257.1"/>
    <property type="molecule type" value="Genomic_DNA"/>
</dbReference>
<dbReference type="PANTHER" id="PTHR13096">
    <property type="entry name" value="MINA53 MYC INDUCED NUCLEAR ANTIGEN"/>
    <property type="match status" value="1"/>
</dbReference>
<dbReference type="STRING" id="1080227.A8L45_06840"/>
<proteinExistence type="predicted"/>
<keyword evidence="7" id="KW-0689">Ribosomal protein</keyword>
<comment type="cofactor">
    <cofactor evidence="1">
        <name>Fe(2+)</name>
        <dbReference type="ChEBI" id="CHEBI:29033"/>
    </cofactor>
</comment>
<name>A0A1C3ELX6_9GAMM</name>
<dbReference type="GO" id="GO:0005840">
    <property type="term" value="C:ribosome"/>
    <property type="evidence" value="ECO:0007669"/>
    <property type="project" value="UniProtKB-KW"/>
</dbReference>
<keyword evidence="8" id="KW-1185">Reference proteome</keyword>
<evidence type="ECO:0000256" key="5">
    <source>
        <dbReference type="ARBA" id="ARBA00023004"/>
    </source>
</evidence>
<evidence type="ECO:0000256" key="3">
    <source>
        <dbReference type="ARBA" id="ARBA00022964"/>
    </source>
</evidence>
<dbReference type="GO" id="GO:0016706">
    <property type="term" value="F:2-oxoglutarate-dependent dioxygenase activity"/>
    <property type="evidence" value="ECO:0007669"/>
    <property type="project" value="TreeGrafter"/>
</dbReference>
<dbReference type="SMART" id="SM00558">
    <property type="entry name" value="JmjC"/>
    <property type="match status" value="1"/>
</dbReference>
<dbReference type="Pfam" id="PF08007">
    <property type="entry name" value="JmjC_2"/>
    <property type="match status" value="1"/>
</dbReference>
<dbReference type="InterPro" id="IPR039994">
    <property type="entry name" value="NO66-like"/>
</dbReference>
<evidence type="ECO:0000256" key="1">
    <source>
        <dbReference type="ARBA" id="ARBA00001954"/>
    </source>
</evidence>
<keyword evidence="7" id="KW-0687">Ribonucleoprotein</keyword>
<dbReference type="RefSeq" id="WP_068900560.1">
    <property type="nucleotide sequence ID" value="NZ_JBHUIF010000009.1"/>
</dbReference>
<keyword evidence="5" id="KW-0408">Iron</keyword>
<keyword evidence="3" id="KW-0223">Dioxygenase</keyword>
<dbReference type="PROSITE" id="PS51184">
    <property type="entry name" value="JMJC"/>
    <property type="match status" value="1"/>
</dbReference>
<organism evidence="7 8">
    <name type="scientific">Veronia pacifica</name>
    <dbReference type="NCBI Taxonomy" id="1080227"/>
    <lineage>
        <taxon>Bacteria</taxon>
        <taxon>Pseudomonadati</taxon>
        <taxon>Pseudomonadota</taxon>
        <taxon>Gammaproteobacteria</taxon>
        <taxon>Vibrionales</taxon>
        <taxon>Vibrionaceae</taxon>
        <taxon>Veronia</taxon>
    </lineage>
</organism>
<dbReference type="SUPFAM" id="SSF51197">
    <property type="entry name" value="Clavaminate synthase-like"/>
    <property type="match status" value="1"/>
</dbReference>
<keyword evidence="2" id="KW-0479">Metal-binding</keyword>
<accession>A0A1C3ELX6</accession>
<dbReference type="Gene3D" id="3.40.366.30">
    <property type="entry name" value="50S ribosomal protein L16 arginine hydroxylase, Chain A, Domain 2"/>
    <property type="match status" value="1"/>
</dbReference>
<dbReference type="InterPro" id="IPR046799">
    <property type="entry name" value="ROXA-like_wH"/>
</dbReference>
<evidence type="ECO:0000313" key="8">
    <source>
        <dbReference type="Proteomes" id="UP000094936"/>
    </source>
</evidence>
<dbReference type="Proteomes" id="UP000094936">
    <property type="component" value="Unassembled WGS sequence"/>
</dbReference>
<dbReference type="PANTHER" id="PTHR13096:SF8">
    <property type="entry name" value="RIBOSOMAL OXYGENASE 1"/>
    <property type="match status" value="1"/>
</dbReference>
<dbReference type="InterPro" id="IPR003347">
    <property type="entry name" value="JmjC_dom"/>
</dbReference>
<evidence type="ECO:0000256" key="2">
    <source>
        <dbReference type="ARBA" id="ARBA00022723"/>
    </source>
</evidence>
<dbReference type="GO" id="GO:0046872">
    <property type="term" value="F:metal ion binding"/>
    <property type="evidence" value="ECO:0007669"/>
    <property type="project" value="UniProtKB-KW"/>
</dbReference>
<dbReference type="Pfam" id="PF20514">
    <property type="entry name" value="WHD_ROXA"/>
    <property type="match status" value="1"/>
</dbReference>
<dbReference type="OrthoDB" id="9764016at2"/>
<evidence type="ECO:0000313" key="7">
    <source>
        <dbReference type="EMBL" id="ODA34257.1"/>
    </source>
</evidence>
<evidence type="ECO:0000259" key="6">
    <source>
        <dbReference type="PROSITE" id="PS51184"/>
    </source>
</evidence>
<gene>
    <name evidence="7" type="ORF">A8L45_06840</name>
</gene>
<feature type="domain" description="JmjC" evidence="6">
    <location>
        <begin position="91"/>
        <end position="218"/>
    </location>
</feature>
<dbReference type="Gene3D" id="2.60.120.650">
    <property type="entry name" value="Cupin"/>
    <property type="match status" value="1"/>
</dbReference>
<dbReference type="AlphaFoldDB" id="A0A1C3ELX6"/>
<sequence length="377" mass="42720">MYQFNFDLDQFLAEYWHKKPTIIRNGFVEFEDPISPDELAGLAMEEEIDSRFISNAEGKWEVQHGPFDTFEHFPDTHSQLIVQASNHWHPGPRALSVPFSALPNWLFDDVMTCLSMPGGGVGPHIDQYDVFIIQGMGKRQWRVGPQGEYQDANHETGLRQITGFDPIIDEELNPGDILYIPPGFPHEGDTSEVSLSYSIGYRSPKKRELLSSFADHIISNEKGDSHYHQPKLQSRKQSGMIPSSESDELNQMLLSLLNDDAIKACWMGELLSQSRHELDIMPAEPPWQPAELFEFVNDGLVLERVAGLKALYHEADPSVIFINGETYRLPDNCTTAASLLCDQESFTGSHMQELTENPAFLDLLLMLCNQGYWYPQA</sequence>
<reference evidence="7 8" key="1">
    <citation type="submission" date="2016-05" db="EMBL/GenBank/DDBJ databases">
        <title>Genomic Taxonomy of the Vibrionaceae.</title>
        <authorList>
            <person name="Gomez-Gil B."/>
            <person name="Enciso-Ibarra J."/>
        </authorList>
    </citation>
    <scope>NUCLEOTIDE SEQUENCE [LARGE SCALE GENOMIC DNA]</scope>
    <source>
        <strain evidence="7 8">CAIM 1920</strain>
    </source>
</reference>
<comment type="caution">
    <text evidence="7">The sequence shown here is derived from an EMBL/GenBank/DDBJ whole genome shotgun (WGS) entry which is preliminary data.</text>
</comment>
<keyword evidence="4" id="KW-0560">Oxidoreductase</keyword>
<evidence type="ECO:0000256" key="4">
    <source>
        <dbReference type="ARBA" id="ARBA00023002"/>
    </source>
</evidence>